<evidence type="ECO:0000256" key="1">
    <source>
        <dbReference type="ARBA" id="ARBA00023015"/>
    </source>
</evidence>
<gene>
    <name evidence="5" type="ORF">H9626_05600</name>
</gene>
<evidence type="ECO:0000313" key="5">
    <source>
        <dbReference type="EMBL" id="MBD8001695.1"/>
    </source>
</evidence>
<evidence type="ECO:0000256" key="3">
    <source>
        <dbReference type="ARBA" id="ARBA00023163"/>
    </source>
</evidence>
<evidence type="ECO:0000256" key="2">
    <source>
        <dbReference type="ARBA" id="ARBA00023125"/>
    </source>
</evidence>
<comment type="caution">
    <text evidence="5">The sequence shown here is derived from an EMBL/GenBank/DDBJ whole genome shotgun (WGS) entry which is preliminary data.</text>
</comment>
<dbReference type="EMBL" id="JACSPQ010000001">
    <property type="protein sequence ID" value="MBD8001695.1"/>
    <property type="molecule type" value="Genomic_DNA"/>
</dbReference>
<evidence type="ECO:0000259" key="4">
    <source>
        <dbReference type="PROSITE" id="PS01124"/>
    </source>
</evidence>
<keyword evidence="6" id="KW-1185">Reference proteome</keyword>
<keyword evidence="2" id="KW-0238">DNA-binding</keyword>
<accession>A0ABR8VAC3</accession>
<proteinExistence type="predicted"/>
<dbReference type="Pfam" id="PF12833">
    <property type="entry name" value="HTH_18"/>
    <property type="match status" value="1"/>
</dbReference>
<dbReference type="InterPro" id="IPR018060">
    <property type="entry name" value="HTH_AraC"/>
</dbReference>
<sequence>MEKDLPKIDLPEDWVIGTDINKELLSLYTNYPVRLKCEIFVLCMEGEVEASVNLNHISVRGNDVITLMPGSIFQVHSINGDLKIYFLGFSSQYLEQASQAHSMLEAIYSTLGRPIITLKPEGAKMLEEYLQFLIRMYEGMSEKIRNEITSNLYADIHKGISILYKSKNYGKVSLTKSEQICRNFTQLVMLHYSQTRNVSWYAEKLGITHAHLCTTVKQVMGTTCVDIISSMVIMDAKSQLKSTHLSIQDISDSLNFANMSFFGKYFKRYVGMSPLEYRNKG</sequence>
<organism evidence="5 6">
    <name type="scientific">Phocaeicola faecium</name>
    <dbReference type="NCBI Taxonomy" id="2762213"/>
    <lineage>
        <taxon>Bacteria</taxon>
        <taxon>Pseudomonadati</taxon>
        <taxon>Bacteroidota</taxon>
        <taxon>Bacteroidia</taxon>
        <taxon>Bacteroidales</taxon>
        <taxon>Bacteroidaceae</taxon>
        <taxon>Phocaeicola</taxon>
    </lineage>
</organism>
<dbReference type="RefSeq" id="WP_191709816.1">
    <property type="nucleotide sequence ID" value="NZ_JACSPQ010000001.1"/>
</dbReference>
<dbReference type="SUPFAM" id="SSF46689">
    <property type="entry name" value="Homeodomain-like"/>
    <property type="match status" value="1"/>
</dbReference>
<dbReference type="PANTHER" id="PTHR43280">
    <property type="entry name" value="ARAC-FAMILY TRANSCRIPTIONAL REGULATOR"/>
    <property type="match status" value="1"/>
</dbReference>
<reference evidence="5 6" key="1">
    <citation type="submission" date="2020-08" db="EMBL/GenBank/DDBJ databases">
        <title>A Genomic Blueprint of the Chicken Gut Microbiome.</title>
        <authorList>
            <person name="Gilroy R."/>
            <person name="Ravi A."/>
            <person name="Getino M."/>
            <person name="Pursley I."/>
            <person name="Horton D.L."/>
            <person name="Alikhan N.-F."/>
            <person name="Baker D."/>
            <person name="Gharbi K."/>
            <person name="Hall N."/>
            <person name="Watson M."/>
            <person name="Adriaenssens E.M."/>
            <person name="Foster-Nyarko E."/>
            <person name="Jarju S."/>
            <person name="Secka A."/>
            <person name="Antonio M."/>
            <person name="Oren A."/>
            <person name="Chaudhuri R."/>
            <person name="La Ragione R.M."/>
            <person name="Hildebrand F."/>
            <person name="Pallen M.J."/>
        </authorList>
    </citation>
    <scope>NUCLEOTIDE SEQUENCE [LARGE SCALE GENOMIC DNA]</scope>
    <source>
        <strain evidence="5 6">Sa1YUN3</strain>
    </source>
</reference>
<feature type="domain" description="HTH araC/xylS-type" evidence="4">
    <location>
        <begin position="182"/>
        <end position="280"/>
    </location>
</feature>
<dbReference type="Gene3D" id="1.10.10.60">
    <property type="entry name" value="Homeodomain-like"/>
    <property type="match status" value="1"/>
</dbReference>
<evidence type="ECO:0000313" key="6">
    <source>
        <dbReference type="Proteomes" id="UP000616346"/>
    </source>
</evidence>
<keyword evidence="3" id="KW-0804">Transcription</keyword>
<protein>
    <submittedName>
        <fullName evidence="5">AraC family transcriptional regulator</fullName>
    </submittedName>
</protein>
<dbReference type="InterPro" id="IPR009057">
    <property type="entry name" value="Homeodomain-like_sf"/>
</dbReference>
<dbReference type="PROSITE" id="PS01124">
    <property type="entry name" value="HTH_ARAC_FAMILY_2"/>
    <property type="match status" value="1"/>
</dbReference>
<name>A0ABR8VAC3_9BACT</name>
<dbReference type="PANTHER" id="PTHR43280:SF32">
    <property type="entry name" value="TRANSCRIPTIONAL REGULATORY PROTEIN"/>
    <property type="match status" value="1"/>
</dbReference>
<dbReference type="SMART" id="SM00342">
    <property type="entry name" value="HTH_ARAC"/>
    <property type="match status" value="1"/>
</dbReference>
<keyword evidence="1" id="KW-0805">Transcription regulation</keyword>
<dbReference type="Proteomes" id="UP000616346">
    <property type="component" value="Unassembled WGS sequence"/>
</dbReference>